<protein>
    <submittedName>
        <fullName evidence="1">Uncharacterized protein</fullName>
    </submittedName>
</protein>
<dbReference type="AlphaFoldDB" id="A0AAD8NCY4"/>
<sequence length="171" mass="19227">MSTSFVAIPDTDEIPTTYFNFAGKNRMLAACDREDQVIDYIGYIIKIDYAKKRDENPYVVMTLRGCEPTIQCAVEPRIIAATSVKVRRFMHQLKLQSSAATYVYLNPLTVEYSQLLELYQSGSQPDASAYQNLAENTKATIKELTVKSGKQINTYLTRLGAALHVKTAIKM</sequence>
<gene>
    <name evidence="1" type="ORF">QVD17_37741</name>
</gene>
<reference evidence="1" key="1">
    <citation type="journal article" date="2023" name="bioRxiv">
        <title>Improved chromosome-level genome assembly for marigold (Tagetes erecta).</title>
        <authorList>
            <person name="Jiang F."/>
            <person name="Yuan L."/>
            <person name="Wang S."/>
            <person name="Wang H."/>
            <person name="Xu D."/>
            <person name="Wang A."/>
            <person name="Fan W."/>
        </authorList>
    </citation>
    <scope>NUCLEOTIDE SEQUENCE</scope>
    <source>
        <strain evidence="1">WSJ</strain>
        <tissue evidence="1">Leaf</tissue>
    </source>
</reference>
<dbReference type="PANTHER" id="PTHR48463">
    <property type="entry name" value="DUF223 DOMAIN-CONTAINING PROTEIN"/>
    <property type="match status" value="1"/>
</dbReference>
<evidence type="ECO:0000313" key="1">
    <source>
        <dbReference type="EMBL" id="KAK1411195.1"/>
    </source>
</evidence>
<name>A0AAD8NCY4_TARER</name>
<dbReference type="EMBL" id="JAUHHV010000010">
    <property type="protein sequence ID" value="KAK1411195.1"/>
    <property type="molecule type" value="Genomic_DNA"/>
</dbReference>
<organism evidence="1 2">
    <name type="scientific">Tagetes erecta</name>
    <name type="common">African marigold</name>
    <dbReference type="NCBI Taxonomy" id="13708"/>
    <lineage>
        <taxon>Eukaryota</taxon>
        <taxon>Viridiplantae</taxon>
        <taxon>Streptophyta</taxon>
        <taxon>Embryophyta</taxon>
        <taxon>Tracheophyta</taxon>
        <taxon>Spermatophyta</taxon>
        <taxon>Magnoliopsida</taxon>
        <taxon>eudicotyledons</taxon>
        <taxon>Gunneridae</taxon>
        <taxon>Pentapetalae</taxon>
        <taxon>asterids</taxon>
        <taxon>campanulids</taxon>
        <taxon>Asterales</taxon>
        <taxon>Asteraceae</taxon>
        <taxon>Asteroideae</taxon>
        <taxon>Heliantheae alliance</taxon>
        <taxon>Tageteae</taxon>
        <taxon>Tagetes</taxon>
    </lineage>
</organism>
<evidence type="ECO:0000313" key="2">
    <source>
        <dbReference type="Proteomes" id="UP001229421"/>
    </source>
</evidence>
<keyword evidence="2" id="KW-1185">Reference proteome</keyword>
<accession>A0AAD8NCY4</accession>
<dbReference type="Proteomes" id="UP001229421">
    <property type="component" value="Unassembled WGS sequence"/>
</dbReference>
<comment type="caution">
    <text evidence="1">The sequence shown here is derived from an EMBL/GenBank/DDBJ whole genome shotgun (WGS) entry which is preliminary data.</text>
</comment>
<dbReference type="PANTHER" id="PTHR48463:SF1">
    <property type="entry name" value="DUF223 DOMAIN-CONTAINING PROTEIN"/>
    <property type="match status" value="1"/>
</dbReference>
<proteinExistence type="predicted"/>